<evidence type="ECO:0000256" key="2">
    <source>
        <dbReference type="ARBA" id="ARBA00022676"/>
    </source>
</evidence>
<evidence type="ECO:0000256" key="6">
    <source>
        <dbReference type="ARBA" id="ARBA00023136"/>
    </source>
</evidence>
<evidence type="ECO:0000313" key="8">
    <source>
        <dbReference type="Proteomes" id="UP000636891"/>
    </source>
</evidence>
<keyword evidence="5" id="KW-1133">Transmembrane helix</keyword>
<comment type="subcellular location">
    <subcellularLocation>
        <location evidence="1">Membrane</location>
        <topology evidence="1">Single-pass membrane protein</topology>
    </subcellularLocation>
</comment>
<evidence type="ECO:0000256" key="4">
    <source>
        <dbReference type="ARBA" id="ARBA00022692"/>
    </source>
</evidence>
<keyword evidence="3" id="KW-0808">Transferase</keyword>
<proteinExistence type="predicted"/>
<keyword evidence="8" id="KW-1185">Reference proteome</keyword>
<dbReference type="RefSeq" id="WP_186965911.1">
    <property type="nucleotide sequence ID" value="NZ_JACOOK010000006.1"/>
</dbReference>
<evidence type="ECO:0000256" key="1">
    <source>
        <dbReference type="ARBA" id="ARBA00004167"/>
    </source>
</evidence>
<gene>
    <name evidence="7" type="ORF">H8S08_11085</name>
</gene>
<organism evidence="7 8">
    <name type="scientific">Alistipes hominis</name>
    <dbReference type="NCBI Taxonomy" id="2763015"/>
    <lineage>
        <taxon>Bacteria</taxon>
        <taxon>Pseudomonadati</taxon>
        <taxon>Bacteroidota</taxon>
        <taxon>Bacteroidia</taxon>
        <taxon>Bacteroidales</taxon>
        <taxon>Rikenellaceae</taxon>
        <taxon>Alistipes</taxon>
    </lineage>
</organism>
<evidence type="ECO:0000313" key="7">
    <source>
        <dbReference type="EMBL" id="MBC5617551.1"/>
    </source>
</evidence>
<keyword evidence="4" id="KW-0812">Transmembrane</keyword>
<dbReference type="Pfam" id="PF01697">
    <property type="entry name" value="Glyco_transf_92"/>
    <property type="match status" value="1"/>
</dbReference>
<reference evidence="7 8" key="1">
    <citation type="submission" date="2020-08" db="EMBL/GenBank/DDBJ databases">
        <title>Genome public.</title>
        <authorList>
            <person name="Liu C."/>
            <person name="Sun Q."/>
        </authorList>
    </citation>
    <scope>NUCLEOTIDE SEQUENCE [LARGE SCALE GENOMIC DNA]</scope>
    <source>
        <strain evidence="7 8">New-7</strain>
    </source>
</reference>
<name>A0ABR7CPF6_9BACT</name>
<dbReference type="PANTHER" id="PTHR21461:SF69">
    <property type="entry name" value="GLYCOSYLTRANSFERASE FAMILY 92 PROTEIN"/>
    <property type="match status" value="1"/>
</dbReference>
<keyword evidence="6" id="KW-0472">Membrane</keyword>
<dbReference type="InterPro" id="IPR008166">
    <property type="entry name" value="Glyco_transf_92"/>
</dbReference>
<keyword evidence="2" id="KW-0328">Glycosyltransferase</keyword>
<dbReference type="EMBL" id="JACOOK010000006">
    <property type="protein sequence ID" value="MBC5617551.1"/>
    <property type="molecule type" value="Genomic_DNA"/>
</dbReference>
<protein>
    <submittedName>
        <fullName evidence="7">Glycosyltransferase family 92 protein</fullName>
    </submittedName>
</protein>
<dbReference type="PANTHER" id="PTHR21461">
    <property type="entry name" value="GLYCOSYLTRANSFERASE FAMILY 92 PROTEIN"/>
    <property type="match status" value="1"/>
</dbReference>
<accession>A0ABR7CPF6</accession>
<dbReference type="Proteomes" id="UP000636891">
    <property type="component" value="Unassembled WGS sequence"/>
</dbReference>
<evidence type="ECO:0000256" key="3">
    <source>
        <dbReference type="ARBA" id="ARBA00022679"/>
    </source>
</evidence>
<comment type="caution">
    <text evidence="7">The sequence shown here is derived from an EMBL/GenBank/DDBJ whole genome shotgun (WGS) entry which is preliminary data.</text>
</comment>
<evidence type="ECO:0000256" key="5">
    <source>
        <dbReference type="ARBA" id="ARBA00022989"/>
    </source>
</evidence>
<sequence>MKHNIIICAILKDETPYLVEWIDHHLKIGVEHFVLYDNNSVIPAKQTLEAYIRKGVVEVIDCDITNTPQIKAYMHCLYNMHNHARRIAFIDLDEFIVLKKHRDILHFLDYYQNYAGVCLNWVIYTANNHITMPEGPVMQNYTETLPSDFPANKHVKSIVQPRYVALIDSPHFPRYIYGHHAVNEKYIFVPGPFSEHSNEIVQINHYQTKSFEEWLDKVKRGIADTNFNRRKVDDFWHFNPQMLHLKEELKARYRSQIQY</sequence>